<evidence type="ECO:0000313" key="3">
    <source>
        <dbReference type="EMBL" id="ALO46565.1"/>
    </source>
</evidence>
<dbReference type="InterPro" id="IPR042095">
    <property type="entry name" value="SUMF_sf"/>
</dbReference>
<feature type="compositionally biased region" description="Polar residues" evidence="1">
    <location>
        <begin position="159"/>
        <end position="174"/>
    </location>
</feature>
<dbReference type="AlphaFoldDB" id="A0A0S2KEH2"/>
<reference evidence="3 4" key="1">
    <citation type="submission" date="2015-11" db="EMBL/GenBank/DDBJ databases">
        <authorList>
            <person name="Zhang Y."/>
            <person name="Guo Z."/>
        </authorList>
    </citation>
    <scope>NUCLEOTIDE SEQUENCE [LARGE SCALE GENOMIC DNA]</scope>
    <source>
        <strain evidence="3 4">KCTC 32221</strain>
    </source>
</reference>
<name>A0A0S2KEH2_9GAMM</name>
<keyword evidence="4" id="KW-1185">Reference proteome</keyword>
<dbReference type="Proteomes" id="UP000065641">
    <property type="component" value="Chromosome"/>
</dbReference>
<proteinExistence type="predicted"/>
<organism evidence="3 4">
    <name type="scientific">Pseudohongiella spirulinae</name>
    <dbReference type="NCBI Taxonomy" id="1249552"/>
    <lineage>
        <taxon>Bacteria</taxon>
        <taxon>Pseudomonadati</taxon>
        <taxon>Pseudomonadota</taxon>
        <taxon>Gammaproteobacteria</taxon>
        <taxon>Pseudomonadales</taxon>
        <taxon>Pseudohongiellaceae</taxon>
        <taxon>Pseudohongiella</taxon>
    </lineage>
</organism>
<evidence type="ECO:0000259" key="2">
    <source>
        <dbReference type="Pfam" id="PF03781"/>
    </source>
</evidence>
<dbReference type="InterPro" id="IPR016187">
    <property type="entry name" value="CTDL_fold"/>
</dbReference>
<protein>
    <recommendedName>
        <fullName evidence="2">Sulfatase-modifying factor enzyme-like domain-containing protein</fullName>
    </recommendedName>
</protein>
<dbReference type="RefSeq" id="WP_058022036.1">
    <property type="nucleotide sequence ID" value="NZ_CP013189.1"/>
</dbReference>
<accession>A0A0S2KEH2</accession>
<dbReference type="SUPFAM" id="SSF56436">
    <property type="entry name" value="C-type lectin-like"/>
    <property type="match status" value="1"/>
</dbReference>
<dbReference type="EMBL" id="CP013189">
    <property type="protein sequence ID" value="ALO46565.1"/>
    <property type="molecule type" value="Genomic_DNA"/>
</dbReference>
<dbReference type="Gene3D" id="3.90.1580.10">
    <property type="entry name" value="paralog of FGE (formylglycine-generating enzyme)"/>
    <property type="match status" value="1"/>
</dbReference>
<dbReference type="STRING" id="1249552.PS2015_1918"/>
<dbReference type="InterPro" id="IPR005532">
    <property type="entry name" value="SUMF_dom"/>
</dbReference>
<dbReference type="KEGG" id="pspi:PS2015_1918"/>
<sequence>MPITINVPDQLRRQVEASSNGRNTVLYTAAGQPCFMYVLRHSDMAAVNSDLGISRHPAFIVGGVNKDELMIGQYLGSSRNSELISVPGVDPTTEITNDAAISLARNNGAGWHLTTSVEFAALALWCHKNGLMPRGNNDYGRDHATTVEAGRRQDGVTPGTASGTARTLTGSGPTSWRHDNTPFGISDLNGNVWEWTPGVRVVAGEIQIIENNDAALTATDLGAASASWMAIDGATGDLVSPGHANSVKYASANSGTADYTLYRLTVNTFEGMQNSTGANPVSTAALNRLKALALFPIAGSGLGGDGFYLNTSGERVSLRGGYWSSGSIAGVFALTLSAERSPSHTTVGARPAFVI</sequence>
<feature type="domain" description="Sulfatase-modifying factor enzyme-like" evidence="2">
    <location>
        <begin position="87"/>
        <end position="196"/>
    </location>
</feature>
<feature type="region of interest" description="Disordered" evidence="1">
    <location>
        <begin position="151"/>
        <end position="180"/>
    </location>
</feature>
<evidence type="ECO:0000256" key="1">
    <source>
        <dbReference type="SAM" id="MobiDB-lite"/>
    </source>
</evidence>
<dbReference type="Pfam" id="PF03781">
    <property type="entry name" value="FGE-sulfatase"/>
    <property type="match status" value="1"/>
</dbReference>
<gene>
    <name evidence="3" type="ORF">PS2015_1918</name>
</gene>
<dbReference type="OrthoDB" id="9768004at2"/>
<evidence type="ECO:0000313" key="4">
    <source>
        <dbReference type="Proteomes" id="UP000065641"/>
    </source>
</evidence>